<evidence type="ECO:0000313" key="6">
    <source>
        <dbReference type="EMBL" id="BBZ08467.1"/>
    </source>
</evidence>
<dbReference type="InterPro" id="IPR006963">
    <property type="entry name" value="Mopterin_OxRdtase_4Fe-4S_dom"/>
</dbReference>
<reference evidence="6" key="3">
    <citation type="submission" date="2020-02" db="EMBL/GenBank/DDBJ databases">
        <authorList>
            <person name="Matsumoto Y."/>
            <person name="Motooka D."/>
            <person name="Nakamura S."/>
        </authorList>
    </citation>
    <scope>NUCLEOTIDE SEQUENCE</scope>
    <source>
        <strain evidence="6">JCM 12405</strain>
    </source>
</reference>
<evidence type="ECO:0000313" key="7">
    <source>
        <dbReference type="EMBL" id="ORV42431.1"/>
    </source>
</evidence>
<dbReference type="InterPro" id="IPR050612">
    <property type="entry name" value="Prok_Mopterin_Oxidored"/>
</dbReference>
<dbReference type="EMBL" id="AP022605">
    <property type="protein sequence ID" value="BBZ08467.1"/>
    <property type="molecule type" value="Genomic_DNA"/>
</dbReference>
<keyword evidence="4" id="KW-0411">Iron-sulfur</keyword>
<dbReference type="Gene3D" id="3.40.228.10">
    <property type="entry name" value="Dimethylsulfoxide Reductase, domain 2"/>
    <property type="match status" value="1"/>
</dbReference>
<dbReference type="PANTHER" id="PTHR43742:SF6">
    <property type="entry name" value="OXIDOREDUCTASE YYAE-RELATED"/>
    <property type="match status" value="1"/>
</dbReference>
<dbReference type="Proteomes" id="UP000193564">
    <property type="component" value="Unassembled WGS sequence"/>
</dbReference>
<dbReference type="CDD" id="cd02766">
    <property type="entry name" value="MopB_3"/>
    <property type="match status" value="1"/>
</dbReference>
<dbReference type="Gene3D" id="3.40.50.740">
    <property type="match status" value="1"/>
</dbReference>
<evidence type="ECO:0000313" key="9">
    <source>
        <dbReference type="Proteomes" id="UP000467201"/>
    </source>
</evidence>
<dbReference type="RefSeq" id="WP_085189764.1">
    <property type="nucleotide sequence ID" value="NZ_AP022605.1"/>
</dbReference>
<feature type="domain" description="4Fe-4S Mo/W bis-MGD-type" evidence="5">
    <location>
        <begin position="4"/>
        <end position="61"/>
    </location>
</feature>
<dbReference type="AlphaFoldDB" id="A0A1X1TCX8"/>
<dbReference type="InterPro" id="IPR006656">
    <property type="entry name" value="Mopterin_OxRdtase"/>
</dbReference>
<comment type="similarity">
    <text evidence="1">Belongs to the prokaryotic molybdopterin-containing oxidoreductase family.</text>
</comment>
<keyword evidence="3" id="KW-0408">Iron</keyword>
<dbReference type="GO" id="GO:0043546">
    <property type="term" value="F:molybdopterin cofactor binding"/>
    <property type="evidence" value="ECO:0007669"/>
    <property type="project" value="InterPro"/>
</dbReference>
<dbReference type="GO" id="GO:0016491">
    <property type="term" value="F:oxidoreductase activity"/>
    <property type="evidence" value="ECO:0007669"/>
    <property type="project" value="InterPro"/>
</dbReference>
<organism evidence="7 8">
    <name type="scientific">Mycolicibacterium doricum</name>
    <dbReference type="NCBI Taxonomy" id="126673"/>
    <lineage>
        <taxon>Bacteria</taxon>
        <taxon>Bacillati</taxon>
        <taxon>Actinomycetota</taxon>
        <taxon>Actinomycetes</taxon>
        <taxon>Mycobacteriales</taxon>
        <taxon>Mycobacteriaceae</taxon>
        <taxon>Mycolicibacterium</taxon>
    </lineage>
</organism>
<dbReference type="SMART" id="SM00926">
    <property type="entry name" value="Molybdop_Fe4S4"/>
    <property type="match status" value="1"/>
</dbReference>
<accession>A0A1X1TCX8</accession>
<dbReference type="Proteomes" id="UP000467201">
    <property type="component" value="Chromosome"/>
</dbReference>
<dbReference type="EMBL" id="LQOS01000022">
    <property type="protein sequence ID" value="ORV42431.1"/>
    <property type="molecule type" value="Genomic_DNA"/>
</dbReference>
<keyword evidence="8" id="KW-1185">Reference proteome</keyword>
<reference evidence="6 9" key="2">
    <citation type="journal article" date="2019" name="Emerg. Microbes Infect.">
        <title>Comprehensive subspecies identification of 175 nontuberculous mycobacteria species based on 7547 genomic profiles.</title>
        <authorList>
            <person name="Matsumoto Y."/>
            <person name="Kinjo T."/>
            <person name="Motooka D."/>
            <person name="Nabeya D."/>
            <person name="Jung N."/>
            <person name="Uechi K."/>
            <person name="Horii T."/>
            <person name="Iida T."/>
            <person name="Fujita J."/>
            <person name="Nakamura S."/>
        </authorList>
    </citation>
    <scope>NUCLEOTIDE SEQUENCE [LARGE SCALE GENOMIC DNA]</scope>
    <source>
        <strain evidence="6 9">JCM 12405</strain>
    </source>
</reference>
<protein>
    <submittedName>
        <fullName evidence="7">Molybdopterin oxidoreductase</fullName>
    </submittedName>
</protein>
<dbReference type="GO" id="GO:0051536">
    <property type="term" value="F:iron-sulfur cluster binding"/>
    <property type="evidence" value="ECO:0007669"/>
    <property type="project" value="UniProtKB-KW"/>
</dbReference>
<dbReference type="Pfam" id="PF04879">
    <property type="entry name" value="Molybdop_Fe4S4"/>
    <property type="match status" value="1"/>
</dbReference>
<dbReference type="Gene3D" id="2.20.25.90">
    <property type="entry name" value="ADC-like domains"/>
    <property type="match status" value="1"/>
</dbReference>
<evidence type="ECO:0000256" key="2">
    <source>
        <dbReference type="ARBA" id="ARBA00022723"/>
    </source>
</evidence>
<name>A0A1X1TCX8_9MYCO</name>
<dbReference type="InterPro" id="IPR006657">
    <property type="entry name" value="MoPterin_dinucl-bd_dom"/>
</dbReference>
<dbReference type="Pfam" id="PF01568">
    <property type="entry name" value="Molydop_binding"/>
    <property type="match status" value="1"/>
</dbReference>
<dbReference type="SUPFAM" id="SSF50692">
    <property type="entry name" value="ADC-like"/>
    <property type="match status" value="1"/>
</dbReference>
<evidence type="ECO:0000256" key="1">
    <source>
        <dbReference type="ARBA" id="ARBA00010312"/>
    </source>
</evidence>
<dbReference type="SUPFAM" id="SSF53706">
    <property type="entry name" value="Formate dehydrogenase/DMSO reductase, domains 1-3"/>
    <property type="match status" value="1"/>
</dbReference>
<reference evidence="7 8" key="1">
    <citation type="submission" date="2016-01" db="EMBL/GenBank/DDBJ databases">
        <title>The new phylogeny of the genus Mycobacterium.</title>
        <authorList>
            <person name="Tarcisio F."/>
            <person name="Conor M."/>
            <person name="Antonella G."/>
            <person name="Elisabetta G."/>
            <person name="Giulia F.S."/>
            <person name="Sara T."/>
            <person name="Anna F."/>
            <person name="Clotilde B."/>
            <person name="Roberto B."/>
            <person name="Veronica D.S."/>
            <person name="Fabio R."/>
            <person name="Monica P."/>
            <person name="Olivier J."/>
            <person name="Enrico T."/>
            <person name="Nicola S."/>
        </authorList>
    </citation>
    <scope>NUCLEOTIDE SEQUENCE [LARGE SCALE GENOMIC DNA]</scope>
    <source>
        <strain evidence="7 8">DSM 44339</strain>
    </source>
</reference>
<dbReference type="PROSITE" id="PS51669">
    <property type="entry name" value="4FE4S_MOW_BIS_MGD"/>
    <property type="match status" value="1"/>
</dbReference>
<dbReference type="GO" id="GO:0046872">
    <property type="term" value="F:metal ion binding"/>
    <property type="evidence" value="ECO:0007669"/>
    <property type="project" value="UniProtKB-KW"/>
</dbReference>
<dbReference type="PANTHER" id="PTHR43742">
    <property type="entry name" value="TRIMETHYLAMINE-N-OXIDE REDUCTASE"/>
    <property type="match status" value="1"/>
</dbReference>
<dbReference type="OrthoDB" id="9759518at2"/>
<dbReference type="KEGG" id="mdr:MDOR_26360"/>
<evidence type="ECO:0000259" key="5">
    <source>
        <dbReference type="PROSITE" id="PS51669"/>
    </source>
</evidence>
<dbReference type="STRING" id="126673.AWC01_07985"/>
<dbReference type="Pfam" id="PF00384">
    <property type="entry name" value="Molybdopterin"/>
    <property type="match status" value="1"/>
</dbReference>
<evidence type="ECO:0000313" key="8">
    <source>
        <dbReference type="Proteomes" id="UP000193564"/>
    </source>
</evidence>
<evidence type="ECO:0000256" key="3">
    <source>
        <dbReference type="ARBA" id="ARBA00023004"/>
    </source>
</evidence>
<dbReference type="InterPro" id="IPR009010">
    <property type="entry name" value="Asp_de-COase-like_dom_sf"/>
</dbReference>
<gene>
    <name evidence="7" type="ORF">AWC01_07985</name>
    <name evidence="6" type="ORF">MDOR_26360</name>
</gene>
<sequence>MKELSIVRGACPHDCPDTCAMLYHVEEGKLVDVTGDPDHPMTRGNLCVKVKNFHEHHYQPDRLLYPMRRVGPKGSGAFERVSWDQALAEIKRRWTEIIDEYGSQAIMPHAYLGHQGVLNGLTAGDAFFNRLGSTVAEKTYCESGSSTAWHMTVGGSGGLDVESMAHSKYIIVWGMNMTSTNLHGWPFLLEARKNNGAKIVVIDPVRNRTARQADWHIRIRPGTDGALAMGMIGEIVAQGLVDTDYVERYTVGFDELAARAAQYSPERVEEITGVPADDVRTLAREYATSQPAAIRQGVALERSRGGGQAIRAITCLPALVGAWRHVGGGMMEMPIWEFPTRFDKICMPQWIPEGTRVVNELDLGMALTGELDLDPPIKSLFVYNSNPVSQAPAQEKTMRGLMRDDLFTVVSEHFVTDTAKFADLVLPAAMQAEQLDIMVTWGHLYVTLNQPAIAPPGECIPNVELFRRLARTMGFDEESMAYWDRTDREMLIDFHDWDAPALQGITYEKLEEVGWMRLNVGSPDTRAPHAEGNFPTPSGKCEFKSSLAEGGNFVVPVWRSMYEAMQPGGYVDPVPDYVPPFESPQSNPELAQRFPLSIISPKPHAFLNSQYGNAPDKQRVQGGQRVFIHPDDAAARGVAEGEMVRVFNDRGCFVGPAAYQPDLMPGLVMANVGHWQGGSSGTTVNAITADRHCGLGNAGVYCDNLVEVQKVIDEAAAS</sequence>
<proteinExistence type="inferred from homology"/>
<keyword evidence="2" id="KW-0479">Metal-binding</keyword>
<dbReference type="Gene3D" id="3.30.2070.10">
    <property type="entry name" value="Formate dehydrogenase/DMSO reductase"/>
    <property type="match status" value="1"/>
</dbReference>
<evidence type="ECO:0000256" key="4">
    <source>
        <dbReference type="ARBA" id="ARBA00023014"/>
    </source>
</evidence>
<dbReference type="Gene3D" id="2.40.40.20">
    <property type="match status" value="1"/>
</dbReference>